<evidence type="ECO:0000313" key="1">
    <source>
        <dbReference type="EMBL" id="KAF2187184.1"/>
    </source>
</evidence>
<dbReference type="AlphaFoldDB" id="A0A6A6E5U4"/>
<accession>A0A6A6E5U4</accession>
<dbReference type="Proteomes" id="UP000800200">
    <property type="component" value="Unassembled WGS sequence"/>
</dbReference>
<reference evidence="1" key="1">
    <citation type="journal article" date="2020" name="Stud. Mycol.">
        <title>101 Dothideomycetes genomes: a test case for predicting lifestyles and emergence of pathogens.</title>
        <authorList>
            <person name="Haridas S."/>
            <person name="Albert R."/>
            <person name="Binder M."/>
            <person name="Bloem J."/>
            <person name="Labutti K."/>
            <person name="Salamov A."/>
            <person name="Andreopoulos B."/>
            <person name="Baker S."/>
            <person name="Barry K."/>
            <person name="Bills G."/>
            <person name="Bluhm B."/>
            <person name="Cannon C."/>
            <person name="Castanera R."/>
            <person name="Culley D."/>
            <person name="Daum C."/>
            <person name="Ezra D."/>
            <person name="Gonzalez J."/>
            <person name="Henrissat B."/>
            <person name="Kuo A."/>
            <person name="Liang C."/>
            <person name="Lipzen A."/>
            <person name="Lutzoni F."/>
            <person name="Magnuson J."/>
            <person name="Mondo S."/>
            <person name="Nolan M."/>
            <person name="Ohm R."/>
            <person name="Pangilinan J."/>
            <person name="Park H.-J."/>
            <person name="Ramirez L."/>
            <person name="Alfaro M."/>
            <person name="Sun H."/>
            <person name="Tritt A."/>
            <person name="Yoshinaga Y."/>
            <person name="Zwiers L.-H."/>
            <person name="Turgeon B."/>
            <person name="Goodwin S."/>
            <person name="Spatafora J."/>
            <person name="Crous P."/>
            <person name="Grigoriev I."/>
        </authorList>
    </citation>
    <scope>NUCLEOTIDE SEQUENCE</scope>
    <source>
        <strain evidence="1">CBS 207.26</strain>
    </source>
</reference>
<keyword evidence="2" id="KW-1185">Reference proteome</keyword>
<sequence length="348" mass="40203">MQQPQAQATLSSLPTELFLHILDQLVGTRDGHNPVAYSQSDPITKSLRSLTLVSKGLYPTASQYLYTHCLYLDNCTSFSRFRRTLGFDLGYHSQALKYGQPGRNEKLFSEAVILKHITSLFISPLKTERDKNVPMIRLPQVIDVCNTIGPTLRRLALDLCQVYSPASEVESIKPHIEGNDIFRNMLNLEELVASYDITDYFVNPPQNLKRLAVSTQETGDAFLKFCFGIERLETLMFLRDPELEAGHVEAWLEYYKGEKLDIVLIDVSANHRTPEGTREWEEEDRVKVWEVDVPKSYYGDEEDLLLCDSWMWEHAVRGTLWNQDWRRMESWGSVRERVRFLEATSQQS</sequence>
<gene>
    <name evidence="1" type="ORF">K469DRAFT_705744</name>
</gene>
<protein>
    <recommendedName>
        <fullName evidence="3">F-box domain-containing protein</fullName>
    </recommendedName>
</protein>
<dbReference type="EMBL" id="ML994628">
    <property type="protein sequence ID" value="KAF2187184.1"/>
    <property type="molecule type" value="Genomic_DNA"/>
</dbReference>
<organism evidence="1 2">
    <name type="scientific">Zopfia rhizophila CBS 207.26</name>
    <dbReference type="NCBI Taxonomy" id="1314779"/>
    <lineage>
        <taxon>Eukaryota</taxon>
        <taxon>Fungi</taxon>
        <taxon>Dikarya</taxon>
        <taxon>Ascomycota</taxon>
        <taxon>Pezizomycotina</taxon>
        <taxon>Dothideomycetes</taxon>
        <taxon>Dothideomycetes incertae sedis</taxon>
        <taxon>Zopfiaceae</taxon>
        <taxon>Zopfia</taxon>
    </lineage>
</organism>
<name>A0A6A6E5U4_9PEZI</name>
<evidence type="ECO:0008006" key="3">
    <source>
        <dbReference type="Google" id="ProtNLM"/>
    </source>
</evidence>
<dbReference type="OrthoDB" id="6365676at2759"/>
<evidence type="ECO:0000313" key="2">
    <source>
        <dbReference type="Proteomes" id="UP000800200"/>
    </source>
</evidence>
<proteinExistence type="predicted"/>